<gene>
    <name evidence="1" type="ORF">EDC44_10458</name>
</gene>
<dbReference type="AlphaFoldDB" id="A0A4R2T3F5"/>
<evidence type="ECO:0000313" key="2">
    <source>
        <dbReference type="Proteomes" id="UP000295763"/>
    </source>
</evidence>
<evidence type="ECO:0008006" key="3">
    <source>
        <dbReference type="Google" id="ProtNLM"/>
    </source>
</evidence>
<dbReference type="OrthoDB" id="5690349at2"/>
<organism evidence="1 2">
    <name type="scientific">Cricetibacter osteomyelitidis</name>
    <dbReference type="NCBI Taxonomy" id="1521931"/>
    <lineage>
        <taxon>Bacteria</taxon>
        <taxon>Pseudomonadati</taxon>
        <taxon>Pseudomonadota</taxon>
        <taxon>Gammaproteobacteria</taxon>
        <taxon>Pasteurellales</taxon>
        <taxon>Pasteurellaceae</taxon>
        <taxon>Cricetibacter</taxon>
    </lineage>
</organism>
<dbReference type="RefSeq" id="WP_131975224.1">
    <property type="nucleotide sequence ID" value="NZ_SLYB01000004.1"/>
</dbReference>
<proteinExistence type="predicted"/>
<evidence type="ECO:0000313" key="1">
    <source>
        <dbReference type="EMBL" id="TCP96525.1"/>
    </source>
</evidence>
<dbReference type="PROSITE" id="PS51257">
    <property type="entry name" value="PROKAR_LIPOPROTEIN"/>
    <property type="match status" value="1"/>
</dbReference>
<dbReference type="EMBL" id="SLYB01000004">
    <property type="protein sequence ID" value="TCP96525.1"/>
    <property type="molecule type" value="Genomic_DNA"/>
</dbReference>
<name>A0A4R2T3F5_9PAST</name>
<accession>A0A4R2T3F5</accession>
<reference evidence="1 2" key="1">
    <citation type="submission" date="2019-03" db="EMBL/GenBank/DDBJ databases">
        <title>Genomic Encyclopedia of Type Strains, Phase IV (KMG-IV): sequencing the most valuable type-strain genomes for metagenomic binning, comparative biology and taxonomic classification.</title>
        <authorList>
            <person name="Goeker M."/>
        </authorList>
    </citation>
    <scope>NUCLEOTIDE SEQUENCE [LARGE SCALE GENOMIC DNA]</scope>
    <source>
        <strain evidence="1 2">DSM 28404</strain>
    </source>
</reference>
<comment type="caution">
    <text evidence="1">The sequence shown here is derived from an EMBL/GenBank/DDBJ whole genome shotgun (WGS) entry which is preliminary data.</text>
</comment>
<protein>
    <recommendedName>
        <fullName evidence="3">Lipoprotein</fullName>
    </recommendedName>
</protein>
<keyword evidence="2" id="KW-1185">Reference proteome</keyword>
<dbReference type="Proteomes" id="UP000295763">
    <property type="component" value="Unassembled WGS sequence"/>
</dbReference>
<sequence length="115" mass="13465">MLRNVLICLVFFMSSCLPLEPSKGGVTYYNYCNTEVVVGWDDNTFDNFSLKPNQAENRFFTYNDEVKVAFEKRYFIKNGLKNRFHIEQYLEARYNLIACPENAKPTGDGNWIRAK</sequence>